<name>A0A7V5U325_9BACT</name>
<evidence type="ECO:0000259" key="1">
    <source>
        <dbReference type="Pfam" id="PF01937"/>
    </source>
</evidence>
<dbReference type="Pfam" id="PF01937">
    <property type="entry name" value="ARMT1-like_dom"/>
    <property type="match status" value="1"/>
</dbReference>
<gene>
    <name evidence="2" type="ORF">ENJ96_07780</name>
</gene>
<feature type="domain" description="Damage-control phosphatase ARMT1-like metal-binding" evidence="1">
    <location>
        <begin position="9"/>
        <end position="273"/>
    </location>
</feature>
<dbReference type="PIRSF" id="PIRSF006593">
    <property type="entry name" value="UCP006593"/>
    <property type="match status" value="1"/>
</dbReference>
<dbReference type="Gene3D" id="1.10.285.20">
    <property type="entry name" value="Uncharacterised protein PF01937, DUF89, domain 2"/>
    <property type="match status" value="1"/>
</dbReference>
<dbReference type="Gene3D" id="1.10.8.380">
    <property type="entry name" value="Uncharacterised protein PF01937, DUF89, domain 1"/>
    <property type="match status" value="1"/>
</dbReference>
<dbReference type="EMBL" id="DROK01000229">
    <property type="protein sequence ID" value="HHI97739.1"/>
    <property type="molecule type" value="Genomic_DNA"/>
</dbReference>
<protein>
    <submittedName>
        <fullName evidence="2">DUF89 family protein</fullName>
    </submittedName>
</protein>
<comment type="caution">
    <text evidence="2">The sequence shown here is derived from an EMBL/GenBank/DDBJ whole genome shotgun (WGS) entry which is preliminary data.</text>
</comment>
<dbReference type="InterPro" id="IPR014444">
    <property type="entry name" value="PH1575-like"/>
</dbReference>
<proteinExistence type="predicted"/>
<organism evidence="2">
    <name type="scientific">Thermodesulfatator atlanticus</name>
    <dbReference type="NCBI Taxonomy" id="501497"/>
    <lineage>
        <taxon>Bacteria</taxon>
        <taxon>Pseudomonadati</taxon>
        <taxon>Thermodesulfobacteriota</taxon>
        <taxon>Thermodesulfobacteria</taxon>
        <taxon>Thermodesulfobacteriales</taxon>
        <taxon>Thermodesulfatatoraceae</taxon>
        <taxon>Thermodesulfatator</taxon>
    </lineage>
</organism>
<dbReference type="InterPro" id="IPR002791">
    <property type="entry name" value="ARMT1-like_metal-bd"/>
</dbReference>
<reference evidence="2" key="1">
    <citation type="journal article" date="2020" name="mSystems">
        <title>Genome- and Community-Level Interaction Insights into Carbon Utilization and Element Cycling Functions of Hydrothermarchaeota in Hydrothermal Sediment.</title>
        <authorList>
            <person name="Zhou Z."/>
            <person name="Liu Y."/>
            <person name="Xu W."/>
            <person name="Pan J."/>
            <person name="Luo Z.H."/>
            <person name="Li M."/>
        </authorList>
    </citation>
    <scope>NUCLEOTIDE SEQUENCE [LARGE SCALE GENOMIC DNA]</scope>
    <source>
        <strain evidence="2">HyVt-533</strain>
    </source>
</reference>
<dbReference type="Gene3D" id="3.40.50.10880">
    <property type="entry name" value="Uncharacterised protein PF01937, DUF89, domain 3"/>
    <property type="match status" value="1"/>
</dbReference>
<evidence type="ECO:0000313" key="2">
    <source>
        <dbReference type="EMBL" id="HHI97739.1"/>
    </source>
</evidence>
<dbReference type="SUPFAM" id="SSF111321">
    <property type="entry name" value="AF1104-like"/>
    <property type="match status" value="1"/>
</dbReference>
<sequence length="278" mass="31336">MSYKQLPEYCRPCLERLARQAMTLACSPTQEHLELALAWLDELYSPEVPPPVIASRLHLRIKKYCGNEDPYAPLKEKEIALAREIVPRLRPRYEGEPGKLFYFSLLGNAIDFFRPYPEIEAAFEAGVTLAIDHLPILLKRLEKARTFLLLTDNAGEVFFDLPLLSFLRERGLEVFYAVKPKPIQNDLSLADLERLGLSLPARVVSTGAEMVGLLLEEASSSFKELYFGSDVVAAKGMGHFETLVNDPQRELFFLLCAKCVPVARALGVKVNDYVVFKS</sequence>
<dbReference type="AlphaFoldDB" id="A0A7V5U325"/>
<accession>A0A7V5U325</accession>
<dbReference type="Proteomes" id="UP000886101">
    <property type="component" value="Unassembled WGS sequence"/>
</dbReference>
<dbReference type="InterPro" id="IPR036075">
    <property type="entry name" value="ARMT-1-like_metal-bd_sf"/>
</dbReference>